<dbReference type="EMBL" id="JAINDJ010000002">
    <property type="protein sequence ID" value="KAG9458984.1"/>
    <property type="molecule type" value="Genomic_DNA"/>
</dbReference>
<dbReference type="AlphaFoldDB" id="A0AAV7FD81"/>
<organism evidence="3 4">
    <name type="scientific">Aristolochia fimbriata</name>
    <name type="common">White veined hardy Dutchman's pipe vine</name>
    <dbReference type="NCBI Taxonomy" id="158543"/>
    <lineage>
        <taxon>Eukaryota</taxon>
        <taxon>Viridiplantae</taxon>
        <taxon>Streptophyta</taxon>
        <taxon>Embryophyta</taxon>
        <taxon>Tracheophyta</taxon>
        <taxon>Spermatophyta</taxon>
        <taxon>Magnoliopsida</taxon>
        <taxon>Magnoliidae</taxon>
        <taxon>Piperales</taxon>
        <taxon>Aristolochiaceae</taxon>
        <taxon>Aristolochia</taxon>
    </lineage>
</organism>
<keyword evidence="4" id="KW-1185">Reference proteome</keyword>
<dbReference type="Pfam" id="PF05003">
    <property type="entry name" value="DUF668"/>
    <property type="match status" value="1"/>
</dbReference>
<dbReference type="Pfam" id="PF11961">
    <property type="entry name" value="DUF3475"/>
    <property type="match status" value="1"/>
</dbReference>
<evidence type="ECO:0000259" key="1">
    <source>
        <dbReference type="Pfam" id="PF05003"/>
    </source>
</evidence>
<feature type="domain" description="DUF668" evidence="1">
    <location>
        <begin position="476"/>
        <end position="567"/>
    </location>
</feature>
<comment type="caution">
    <text evidence="3">The sequence shown here is derived from an EMBL/GenBank/DDBJ whole genome shotgun (WGS) entry which is preliminary data.</text>
</comment>
<proteinExistence type="predicted"/>
<dbReference type="InterPro" id="IPR021864">
    <property type="entry name" value="DUF3475"/>
</dbReference>
<sequence>MTPIHDGKSPRDLELLPCLLQAAVAFLMWDTKTKFMNLMPKEYYLLDWNVDHCEIEESRQWSGPSRDEGKESEASVFLFHVAPGGGEMVTESWLSRVGNSLWARRRRPVGESPAAAKASVGVLSFEVGSLMSKVVQLWYSLADEQIARLRDETLQHPGVRKLVSDDDDYLLSLALAEMVDNLACAARTVARLGRRCSNPLLQRLENLFDEMVRSPETGASGWEFNWKKMKRKVKKMEKFVATSSNLYQEMEVLTELEQGLRRMQANGADQSQGTYVEFQRKVVGQRQEVKYLRENSLWNRSLDYVIRLLTRSLFTVLARIKHVFGIYPVVGEFVGDSKALNHLPRSQSISALGQSLVHPSESHHSMKFASGPLNRFDPMSFASGPLGRSSGTKSGPLVGQWRSKIKRSSANKGAAFKGCITAGPLEPPPRLNTYTSVDNLRSNGFVSGTQIGTKEFDLFALFTSKRRLSLSAPPSTLGAAALALHYANVIIVIEKMVTYPHLIAPDAREDLYNMLPTNIRAALRARLKSCGKSSASLVYDPILVGEWNEALGRILEWLSPLAHNMIRWQSERSFEQQHLASNTNVLLLQTLYFANQAKTESVITELLMCLRVGFGSGNSSVLAFYWEHEIFICLHALMPRDSLSAIEVTVGFSHSFVQHIFAIPGLVLPQQANMFLCNPSGFSHAVSENPENFLLSLTFFMRSGILLQEEYQKLLFPCAAIEVLQKNKIYREWLEIRFGLDEFRFGSVWACPPAATGDFMRLRPLVRSSRPLLLIVRWLFPTSKWPVLHSLSRQTSLVRNLHKEDFRRFVFHSIKASSTASLSLLGRATRPRRSVLLRVNSVLLSY</sequence>
<dbReference type="PANTHER" id="PTHR31371:SF20">
    <property type="entry name" value="OS12G0146500 PROTEIN"/>
    <property type="match status" value="1"/>
</dbReference>
<gene>
    <name evidence="3" type="ORF">H6P81_003492</name>
</gene>
<evidence type="ECO:0000259" key="2">
    <source>
        <dbReference type="Pfam" id="PF11961"/>
    </source>
</evidence>
<dbReference type="InterPro" id="IPR007700">
    <property type="entry name" value="DUF668"/>
</dbReference>
<reference evidence="3 4" key="1">
    <citation type="submission" date="2021-07" db="EMBL/GenBank/DDBJ databases">
        <title>The Aristolochia fimbriata genome: insights into angiosperm evolution, floral development and chemical biosynthesis.</title>
        <authorList>
            <person name="Jiao Y."/>
        </authorList>
    </citation>
    <scope>NUCLEOTIDE SEQUENCE [LARGE SCALE GENOMIC DNA]</scope>
    <source>
        <strain evidence="3">IBCAS-2021</strain>
        <tissue evidence="3">Leaf</tissue>
    </source>
</reference>
<evidence type="ECO:0000313" key="3">
    <source>
        <dbReference type="EMBL" id="KAG9458984.1"/>
    </source>
</evidence>
<accession>A0AAV7FD81</accession>
<dbReference type="GO" id="GO:0045927">
    <property type="term" value="P:positive regulation of growth"/>
    <property type="evidence" value="ECO:0007669"/>
    <property type="project" value="InterPro"/>
</dbReference>
<protein>
    <submittedName>
        <fullName evidence="3">Uncharacterized protein</fullName>
    </submittedName>
</protein>
<evidence type="ECO:0000313" key="4">
    <source>
        <dbReference type="Proteomes" id="UP000825729"/>
    </source>
</evidence>
<dbReference type="Proteomes" id="UP000825729">
    <property type="component" value="Unassembled WGS sequence"/>
</dbReference>
<dbReference type="PANTHER" id="PTHR31371">
    <property type="entry name" value="BNAC09G50660D PROTEIN"/>
    <property type="match status" value="1"/>
</dbReference>
<name>A0AAV7FD81_ARIFI</name>
<feature type="domain" description="DUF3475" evidence="2">
    <location>
        <begin position="122"/>
        <end position="178"/>
    </location>
</feature>